<accession>A0A0G4MCT3</accession>
<proteinExistence type="predicted"/>
<keyword evidence="3" id="KW-1185">Reference proteome</keyword>
<name>A0A0G4MCT3_VERLO</name>
<dbReference type="AlphaFoldDB" id="A0A0G4MCT3"/>
<dbReference type="EMBL" id="CVQH01022013">
    <property type="protein sequence ID" value="CRK32102.1"/>
    <property type="molecule type" value="Genomic_DNA"/>
</dbReference>
<gene>
    <name evidence="2" type="ORF">BN1708_018928</name>
</gene>
<feature type="region of interest" description="Disordered" evidence="1">
    <location>
        <begin position="1"/>
        <end position="22"/>
    </location>
</feature>
<organism evidence="2 3">
    <name type="scientific">Verticillium longisporum</name>
    <name type="common">Verticillium dahliae var. longisporum</name>
    <dbReference type="NCBI Taxonomy" id="100787"/>
    <lineage>
        <taxon>Eukaryota</taxon>
        <taxon>Fungi</taxon>
        <taxon>Dikarya</taxon>
        <taxon>Ascomycota</taxon>
        <taxon>Pezizomycotina</taxon>
        <taxon>Sordariomycetes</taxon>
        <taxon>Hypocreomycetidae</taxon>
        <taxon>Glomerellales</taxon>
        <taxon>Plectosphaerellaceae</taxon>
        <taxon>Verticillium</taxon>
    </lineage>
</organism>
<reference evidence="2 3" key="1">
    <citation type="submission" date="2015-05" db="EMBL/GenBank/DDBJ databases">
        <authorList>
            <person name="Wang D.B."/>
            <person name="Wang M."/>
        </authorList>
    </citation>
    <scope>NUCLEOTIDE SEQUENCE [LARGE SCALE GENOMIC DNA]</scope>
    <source>
        <strain evidence="2">VL1</strain>
    </source>
</reference>
<evidence type="ECO:0000313" key="3">
    <source>
        <dbReference type="Proteomes" id="UP000044602"/>
    </source>
</evidence>
<feature type="non-terminal residue" evidence="2">
    <location>
        <position position="1"/>
    </location>
</feature>
<dbReference type="Proteomes" id="UP000044602">
    <property type="component" value="Unassembled WGS sequence"/>
</dbReference>
<evidence type="ECO:0000313" key="2">
    <source>
        <dbReference type="EMBL" id="CRK32102.1"/>
    </source>
</evidence>
<sequence>PGERLEAPRVHRRLHRQGEAEV</sequence>
<protein>
    <submittedName>
        <fullName evidence="2">Uncharacterized protein</fullName>
    </submittedName>
</protein>
<evidence type="ECO:0000256" key="1">
    <source>
        <dbReference type="SAM" id="MobiDB-lite"/>
    </source>
</evidence>